<reference evidence="1 2" key="1">
    <citation type="journal article" date="2002" name="Int. J. Syst. Evol. Microbiol.">
        <title>Sphingopyxis witflariensis sp. nov., isolated from activated sludge.</title>
        <authorList>
            <person name="Kampfer P."/>
            <person name="Witzenberger R."/>
            <person name="Denner E.B."/>
            <person name="Busse H.J."/>
            <person name="Neef A."/>
        </authorList>
    </citation>
    <scope>NUCLEOTIDE SEQUENCE [LARGE SCALE GENOMIC DNA]</scope>
    <source>
        <strain evidence="1 2">DSM 14551</strain>
    </source>
</reference>
<keyword evidence="2" id="KW-1185">Reference proteome</keyword>
<evidence type="ECO:0000313" key="1">
    <source>
        <dbReference type="EMBL" id="OWQ91653.1"/>
    </source>
</evidence>
<dbReference type="AlphaFoldDB" id="A0A246JGF3"/>
<dbReference type="EMBL" id="NISJ01000015">
    <property type="protein sequence ID" value="OWQ91653.1"/>
    <property type="molecule type" value="Genomic_DNA"/>
</dbReference>
<accession>A0A246JGF3</accession>
<evidence type="ECO:0000313" key="2">
    <source>
        <dbReference type="Proteomes" id="UP000197097"/>
    </source>
</evidence>
<proteinExistence type="predicted"/>
<protein>
    <submittedName>
        <fullName evidence="1">Uncharacterized protein</fullName>
    </submittedName>
</protein>
<gene>
    <name evidence="1" type="ORF">CDQ91_19080</name>
</gene>
<dbReference type="Proteomes" id="UP000197097">
    <property type="component" value="Unassembled WGS sequence"/>
</dbReference>
<comment type="caution">
    <text evidence="1">The sequence shown here is derived from an EMBL/GenBank/DDBJ whole genome shotgun (WGS) entry which is preliminary data.</text>
</comment>
<organism evidence="1 2">
    <name type="scientific">Sphingopyxis witflariensis</name>
    <dbReference type="NCBI Taxonomy" id="173675"/>
    <lineage>
        <taxon>Bacteria</taxon>
        <taxon>Pseudomonadati</taxon>
        <taxon>Pseudomonadota</taxon>
        <taxon>Alphaproteobacteria</taxon>
        <taxon>Sphingomonadales</taxon>
        <taxon>Sphingomonadaceae</taxon>
        <taxon>Sphingopyxis</taxon>
    </lineage>
</organism>
<sequence>MLLGLLVRELAKASARDAGPRIPVARSHPEAPNAVLRAIAQTIATHGRDALTDSEKLIWNTALVISVMTGDRRIAVPSDARVLSWGAARAGFNEMGFPALAEFVRLFVLELAYRADLDIGNGKANSASLLRIAALKHGFQASESDINFPWEIEQLICRVYEWA</sequence>
<dbReference type="RefSeq" id="WP_088474307.1">
    <property type="nucleotide sequence ID" value="NZ_NISJ01000015.1"/>
</dbReference>
<dbReference type="OrthoDB" id="7452417at2"/>
<name>A0A246JGF3_9SPHN</name>